<sequence length="109" mass="12387">MEIQTETKKLQKQLENDSKLVKAFGSQVAKKIMQRITELRAAENLSAVSHLPPPRLHQLTGDYKDYFAVDVSSNMRMVFRGLDASGEFCVDKDAIMSIRIKEVTDYHGK</sequence>
<dbReference type="OrthoDB" id="9801026at2"/>
<proteinExistence type="predicted"/>
<protein>
    <submittedName>
        <fullName evidence="1">Plasmid maintenance system killer protein</fullName>
    </submittedName>
</protein>
<dbReference type="SUPFAM" id="SSF143011">
    <property type="entry name" value="RelE-like"/>
    <property type="match status" value="1"/>
</dbReference>
<dbReference type="AlphaFoldDB" id="A0A1Z5IE93"/>
<dbReference type="RefSeq" id="WP_089109857.1">
    <property type="nucleotide sequence ID" value="NZ_BCMF01000011.1"/>
</dbReference>
<evidence type="ECO:0000313" key="2">
    <source>
        <dbReference type="Proteomes" id="UP000198374"/>
    </source>
</evidence>
<dbReference type="Gene3D" id="3.30.2310.20">
    <property type="entry name" value="RelE-like"/>
    <property type="match status" value="1"/>
</dbReference>
<gene>
    <name evidence="1" type="ORF">IWT30_02055</name>
</gene>
<dbReference type="InterPro" id="IPR035093">
    <property type="entry name" value="RelE/ParE_toxin_dom_sf"/>
</dbReference>
<dbReference type="EMBL" id="BCMF01000011">
    <property type="protein sequence ID" value="GAX00075.1"/>
    <property type="molecule type" value="Genomic_DNA"/>
</dbReference>
<comment type="caution">
    <text evidence="1">The sequence shown here is derived from an EMBL/GenBank/DDBJ whole genome shotgun (WGS) entry which is preliminary data.</text>
</comment>
<evidence type="ECO:0000313" key="1">
    <source>
        <dbReference type="EMBL" id="GAX00075.1"/>
    </source>
</evidence>
<reference evidence="1 2" key="1">
    <citation type="submission" date="2015-11" db="EMBL/GenBank/DDBJ databases">
        <title>Draft genome sequences of new species of the genus Lactobacillus isolated from orchardgrass silage.</title>
        <authorList>
            <person name="Tohno M."/>
            <person name="Tanizawa Y."/>
            <person name="Arita M."/>
        </authorList>
    </citation>
    <scope>NUCLEOTIDE SEQUENCE [LARGE SCALE GENOMIC DNA]</scope>
    <source>
        <strain evidence="1 2">IWT30</strain>
    </source>
</reference>
<accession>A0A1Z5IE93</accession>
<keyword evidence="2" id="KW-1185">Reference proteome</keyword>
<organism evidence="1 2">
    <name type="scientific">Secundilactobacillus mixtipabuli</name>
    <dbReference type="NCBI Taxonomy" id="1435342"/>
    <lineage>
        <taxon>Bacteria</taxon>
        <taxon>Bacillati</taxon>
        <taxon>Bacillota</taxon>
        <taxon>Bacilli</taxon>
        <taxon>Lactobacillales</taxon>
        <taxon>Lactobacillaceae</taxon>
        <taxon>Secundilactobacillus</taxon>
    </lineage>
</organism>
<name>A0A1Z5IE93_9LACO</name>
<dbReference type="Proteomes" id="UP000198374">
    <property type="component" value="Unassembled WGS sequence"/>
</dbReference>